<feature type="domain" description="Ig-like" evidence="4">
    <location>
        <begin position="223"/>
        <end position="315"/>
    </location>
</feature>
<dbReference type="GO" id="GO:0007155">
    <property type="term" value="P:cell adhesion"/>
    <property type="evidence" value="ECO:0007669"/>
    <property type="project" value="UniProtKB-ARBA"/>
</dbReference>
<dbReference type="PROSITE" id="PS50835">
    <property type="entry name" value="IG_LIKE"/>
    <property type="match status" value="3"/>
</dbReference>
<feature type="region of interest" description="Disordered" evidence="3">
    <location>
        <begin position="214"/>
        <end position="235"/>
    </location>
</feature>
<dbReference type="InParanoid" id="E9G1R7"/>
<dbReference type="InterPro" id="IPR007110">
    <property type="entry name" value="Ig-like_dom"/>
</dbReference>
<dbReference type="SMART" id="SM00408">
    <property type="entry name" value="IGc2"/>
    <property type="match status" value="3"/>
</dbReference>
<dbReference type="SMART" id="SM00409">
    <property type="entry name" value="IG"/>
    <property type="match status" value="4"/>
</dbReference>
<gene>
    <name evidence="5" type="ORF">DAPPUDRAFT_44367</name>
</gene>
<accession>E9G1R7</accession>
<dbReference type="PANTHER" id="PTHR44170:SF6">
    <property type="entry name" value="CONTACTIN"/>
    <property type="match status" value="1"/>
</dbReference>
<dbReference type="FunFam" id="2.60.40.10:FF:000230">
    <property type="entry name" value="Down syndrome cell adhesion molecule, isoform D"/>
    <property type="match status" value="1"/>
</dbReference>
<name>E9G1R7_DAPPU</name>
<dbReference type="OrthoDB" id="6371369at2759"/>
<evidence type="ECO:0000256" key="1">
    <source>
        <dbReference type="ARBA" id="ARBA00022737"/>
    </source>
</evidence>
<dbReference type="GO" id="GO:0016020">
    <property type="term" value="C:membrane"/>
    <property type="evidence" value="ECO:0007669"/>
    <property type="project" value="UniProtKB-SubCell"/>
</dbReference>
<feature type="domain" description="Ig-like" evidence="4">
    <location>
        <begin position="15"/>
        <end position="110"/>
    </location>
</feature>
<dbReference type="CDD" id="cd20953">
    <property type="entry name" value="IgI_2_Dscam"/>
    <property type="match status" value="1"/>
</dbReference>
<evidence type="ECO:0000313" key="5">
    <source>
        <dbReference type="EMBL" id="EFX86767.1"/>
    </source>
</evidence>
<dbReference type="PhylomeDB" id="E9G1R7"/>
<keyword evidence="2" id="KW-1015">Disulfide bond</keyword>
<dbReference type="FunFam" id="2.60.40.10:FF:000324">
    <property type="entry name" value="Down syndrome cell adhesion molecule, isoform D"/>
    <property type="match status" value="1"/>
</dbReference>
<dbReference type="SUPFAM" id="SSF48726">
    <property type="entry name" value="Immunoglobulin"/>
    <property type="match status" value="4"/>
</dbReference>
<dbReference type="FunFam" id="2.60.40.10:FF:000310">
    <property type="entry name" value="Down syndrome cell adhesion molecule, isoform D"/>
    <property type="match status" value="1"/>
</dbReference>
<dbReference type="EMBL" id="GL732529">
    <property type="protein sequence ID" value="EFX86767.1"/>
    <property type="molecule type" value="Genomic_DNA"/>
</dbReference>
<dbReference type="Gene3D" id="2.60.40.10">
    <property type="entry name" value="Immunoglobulins"/>
    <property type="match status" value="4"/>
</dbReference>
<feature type="non-terminal residue" evidence="5">
    <location>
        <position position="431"/>
    </location>
</feature>
<dbReference type="InterPro" id="IPR036179">
    <property type="entry name" value="Ig-like_dom_sf"/>
</dbReference>
<protein>
    <recommendedName>
        <fullName evidence="4">Ig-like domain-containing protein</fullName>
    </recommendedName>
</protein>
<feature type="domain" description="Ig-like" evidence="4">
    <location>
        <begin position="319"/>
        <end position="398"/>
    </location>
</feature>
<dbReference type="InterPro" id="IPR003599">
    <property type="entry name" value="Ig_sub"/>
</dbReference>
<dbReference type="InterPro" id="IPR003598">
    <property type="entry name" value="Ig_sub2"/>
</dbReference>
<dbReference type="Pfam" id="PF07679">
    <property type="entry name" value="I-set"/>
    <property type="match status" value="1"/>
</dbReference>
<dbReference type="InterPro" id="IPR013783">
    <property type="entry name" value="Ig-like_fold"/>
</dbReference>
<sequence length="431" mass="47323">GSATAAASSSSLSGPVFLKEPSNRIDFSNTTGTVVECAATGNPRPEILWIKADGSPVTDVPGLRQVQTSGSLVFPPFRAEDYKQDVHAQFYRCVARNPAGSIVSRDIHVRAVVSQEYDTDVNKEYVIRGNSALLKCQFPSFMADHLQVESWMMDDGTVVTQSELYDGKYMVLPSGELHIRDVSPEDGYKSYRCRTKHRLTGETRLSATAGRLVVTEPTSSSAPRFPSESSSSTLKKPSSISINLLCPAQAYPAPLFRWYKYVEGSTAKQPVKLDDRVKQVSGTLIIKEAKVEDSGKYLCNVNNSVGGESVETVLTVTAPLSASIEPQVQTVDYGRPATLTCNPEGNPIKSISWMKDGVAISHTDNVLRIEQVRREDKGMYQCFVRNDQESAQASAELKLGGRCKTIILRPVSLTRRILTIHICVCSFFYCS</sequence>
<keyword evidence="6" id="KW-1185">Reference proteome</keyword>
<evidence type="ECO:0000259" key="4">
    <source>
        <dbReference type="PROSITE" id="PS50835"/>
    </source>
</evidence>
<dbReference type="Proteomes" id="UP000000305">
    <property type="component" value="Unassembled WGS sequence"/>
</dbReference>
<dbReference type="STRING" id="6669.E9G1R7"/>
<evidence type="ECO:0000256" key="3">
    <source>
        <dbReference type="SAM" id="MobiDB-lite"/>
    </source>
</evidence>
<dbReference type="FunFam" id="2.60.40.10:FF:000302">
    <property type="entry name" value="Down syndrome cell adhesion molecule, isoform D"/>
    <property type="match status" value="1"/>
</dbReference>
<evidence type="ECO:0000313" key="6">
    <source>
        <dbReference type="Proteomes" id="UP000000305"/>
    </source>
</evidence>
<dbReference type="eggNOG" id="KOG3510">
    <property type="taxonomic scope" value="Eukaryota"/>
</dbReference>
<dbReference type="KEGG" id="dpx:DAPPUDRAFT_44367"/>
<dbReference type="Pfam" id="PF13927">
    <property type="entry name" value="Ig_3"/>
    <property type="match status" value="1"/>
</dbReference>
<dbReference type="InterPro" id="IPR013098">
    <property type="entry name" value="Ig_I-set"/>
</dbReference>
<reference evidence="5 6" key="1">
    <citation type="journal article" date="2011" name="Science">
        <title>The ecoresponsive genome of Daphnia pulex.</title>
        <authorList>
            <person name="Colbourne J.K."/>
            <person name="Pfrender M.E."/>
            <person name="Gilbert D."/>
            <person name="Thomas W.K."/>
            <person name="Tucker A."/>
            <person name="Oakley T.H."/>
            <person name="Tokishita S."/>
            <person name="Aerts A."/>
            <person name="Arnold G.J."/>
            <person name="Basu M.K."/>
            <person name="Bauer D.J."/>
            <person name="Caceres C.E."/>
            <person name="Carmel L."/>
            <person name="Casola C."/>
            <person name="Choi J.H."/>
            <person name="Detter J.C."/>
            <person name="Dong Q."/>
            <person name="Dusheyko S."/>
            <person name="Eads B.D."/>
            <person name="Frohlich T."/>
            <person name="Geiler-Samerotte K.A."/>
            <person name="Gerlach D."/>
            <person name="Hatcher P."/>
            <person name="Jogdeo S."/>
            <person name="Krijgsveld J."/>
            <person name="Kriventseva E.V."/>
            <person name="Kultz D."/>
            <person name="Laforsch C."/>
            <person name="Lindquist E."/>
            <person name="Lopez J."/>
            <person name="Manak J.R."/>
            <person name="Muller J."/>
            <person name="Pangilinan J."/>
            <person name="Patwardhan R.P."/>
            <person name="Pitluck S."/>
            <person name="Pritham E.J."/>
            <person name="Rechtsteiner A."/>
            <person name="Rho M."/>
            <person name="Rogozin I.B."/>
            <person name="Sakarya O."/>
            <person name="Salamov A."/>
            <person name="Schaack S."/>
            <person name="Shapiro H."/>
            <person name="Shiga Y."/>
            <person name="Skalitzky C."/>
            <person name="Smith Z."/>
            <person name="Souvorov A."/>
            <person name="Sung W."/>
            <person name="Tang Z."/>
            <person name="Tsuchiya D."/>
            <person name="Tu H."/>
            <person name="Vos H."/>
            <person name="Wang M."/>
            <person name="Wolf Y.I."/>
            <person name="Yamagata H."/>
            <person name="Yamada T."/>
            <person name="Ye Y."/>
            <person name="Shaw J.R."/>
            <person name="Andrews J."/>
            <person name="Crease T.J."/>
            <person name="Tang H."/>
            <person name="Lucas S.M."/>
            <person name="Robertson H.M."/>
            <person name="Bork P."/>
            <person name="Koonin E.V."/>
            <person name="Zdobnov E.M."/>
            <person name="Grigoriev I.V."/>
            <person name="Lynch M."/>
            <person name="Boore J.L."/>
        </authorList>
    </citation>
    <scope>NUCLEOTIDE SEQUENCE [LARGE SCALE GENOMIC DNA]</scope>
</reference>
<evidence type="ECO:0000256" key="2">
    <source>
        <dbReference type="ARBA" id="ARBA00023157"/>
    </source>
</evidence>
<dbReference type="AlphaFoldDB" id="E9G1R7"/>
<feature type="compositionally biased region" description="Low complexity" evidence="3">
    <location>
        <begin position="219"/>
        <end position="235"/>
    </location>
</feature>
<dbReference type="HOGENOM" id="CLU_021550_0_0_1"/>
<dbReference type="OMA" id="TPALFYR"/>
<dbReference type="PANTHER" id="PTHR44170">
    <property type="entry name" value="PROTEIN SIDEKICK"/>
    <property type="match status" value="1"/>
</dbReference>
<organism evidence="5 6">
    <name type="scientific">Daphnia pulex</name>
    <name type="common">Water flea</name>
    <dbReference type="NCBI Taxonomy" id="6669"/>
    <lineage>
        <taxon>Eukaryota</taxon>
        <taxon>Metazoa</taxon>
        <taxon>Ecdysozoa</taxon>
        <taxon>Arthropoda</taxon>
        <taxon>Crustacea</taxon>
        <taxon>Branchiopoda</taxon>
        <taxon>Diplostraca</taxon>
        <taxon>Cladocera</taxon>
        <taxon>Anomopoda</taxon>
        <taxon>Daphniidae</taxon>
        <taxon>Daphnia</taxon>
    </lineage>
</organism>
<proteinExistence type="predicted"/>
<dbReference type="CDD" id="cd00096">
    <property type="entry name" value="Ig"/>
    <property type="match status" value="1"/>
</dbReference>
<keyword evidence="1" id="KW-0677">Repeat</keyword>